<sequence>MKRLITIVLIAATVGLLAGASGLWAQDAAEPAVKIQVVGLSVARHDGSNNKTGTAARMLSAGTSVYFLADFGDRTAIEILEGDSRLEAFTDNTGAVLLEAGKAKRFGFVGMTRSDIADDGKTATFCFSALSTPTKGATAVQVKANVAFLLGAKVTTATADNVTVKADESFPVGDWTLKITKAGKPQWGDGKMEIELETNQEVASIKAFRFFNAAGEEVESRFRSSSEMTMGGKSVYTRSFALDEALETMTLKLDYYSETETVTAAIDVTVGPGL</sequence>
<dbReference type="AlphaFoldDB" id="A0A0F9UBD6"/>
<accession>A0A0F9UBD6</accession>
<evidence type="ECO:0000313" key="1">
    <source>
        <dbReference type="EMBL" id="KKN58576.1"/>
    </source>
</evidence>
<protein>
    <submittedName>
        <fullName evidence="1">Uncharacterized protein</fullName>
    </submittedName>
</protein>
<organism evidence="1">
    <name type="scientific">marine sediment metagenome</name>
    <dbReference type="NCBI Taxonomy" id="412755"/>
    <lineage>
        <taxon>unclassified sequences</taxon>
        <taxon>metagenomes</taxon>
        <taxon>ecological metagenomes</taxon>
    </lineage>
</organism>
<name>A0A0F9UBD6_9ZZZZ</name>
<comment type="caution">
    <text evidence="1">The sequence shown here is derived from an EMBL/GenBank/DDBJ whole genome shotgun (WGS) entry which is preliminary data.</text>
</comment>
<proteinExistence type="predicted"/>
<dbReference type="EMBL" id="LAZR01000756">
    <property type="protein sequence ID" value="KKN58576.1"/>
    <property type="molecule type" value="Genomic_DNA"/>
</dbReference>
<reference evidence="1" key="1">
    <citation type="journal article" date="2015" name="Nature">
        <title>Complex archaea that bridge the gap between prokaryotes and eukaryotes.</title>
        <authorList>
            <person name="Spang A."/>
            <person name="Saw J.H."/>
            <person name="Jorgensen S.L."/>
            <person name="Zaremba-Niedzwiedzka K."/>
            <person name="Martijn J."/>
            <person name="Lind A.E."/>
            <person name="van Eijk R."/>
            <person name="Schleper C."/>
            <person name="Guy L."/>
            <person name="Ettema T.J."/>
        </authorList>
    </citation>
    <scope>NUCLEOTIDE SEQUENCE</scope>
</reference>
<gene>
    <name evidence="1" type="ORF">LCGC14_0550840</name>
</gene>